<keyword evidence="10" id="KW-1185">Reference proteome</keyword>
<dbReference type="InterPro" id="IPR036259">
    <property type="entry name" value="MFS_trans_sf"/>
</dbReference>
<dbReference type="VEuPathDB" id="VectorBase:PHUM103450"/>
<feature type="transmembrane region" description="Helical" evidence="6">
    <location>
        <begin position="142"/>
        <end position="164"/>
    </location>
</feature>
<dbReference type="InterPro" id="IPR011701">
    <property type="entry name" value="MFS"/>
</dbReference>
<keyword evidence="3 6" id="KW-0812">Transmembrane</keyword>
<feature type="transmembrane region" description="Helical" evidence="6">
    <location>
        <begin position="108"/>
        <end position="130"/>
    </location>
</feature>
<feature type="transmembrane region" description="Helical" evidence="6">
    <location>
        <begin position="17"/>
        <end position="36"/>
    </location>
</feature>
<dbReference type="EMBL" id="AAZO01001232">
    <property type="status" value="NOT_ANNOTATED_CDS"/>
    <property type="molecule type" value="Genomic_DNA"/>
</dbReference>
<feature type="transmembrane region" description="Helical" evidence="6">
    <location>
        <begin position="253"/>
        <end position="274"/>
    </location>
</feature>
<organism>
    <name type="scientific">Pediculus humanus subsp. corporis</name>
    <name type="common">Body louse</name>
    <dbReference type="NCBI Taxonomy" id="121224"/>
    <lineage>
        <taxon>Eukaryota</taxon>
        <taxon>Metazoa</taxon>
        <taxon>Ecdysozoa</taxon>
        <taxon>Arthropoda</taxon>
        <taxon>Hexapoda</taxon>
        <taxon>Insecta</taxon>
        <taxon>Pterygota</taxon>
        <taxon>Neoptera</taxon>
        <taxon>Paraneoptera</taxon>
        <taxon>Psocodea</taxon>
        <taxon>Troctomorpha</taxon>
        <taxon>Phthiraptera</taxon>
        <taxon>Anoplura</taxon>
        <taxon>Pediculidae</taxon>
        <taxon>Pediculus</taxon>
    </lineage>
</organism>
<dbReference type="PANTHER" id="PTHR23511:SF38">
    <property type="entry name" value="SYNAPTIC VESICLE 2-RELATED PROTEIN-LIKE PROTEIN"/>
    <property type="match status" value="1"/>
</dbReference>
<dbReference type="InterPro" id="IPR020846">
    <property type="entry name" value="MFS_dom"/>
</dbReference>
<dbReference type="PANTHER" id="PTHR23511">
    <property type="entry name" value="SYNAPTIC VESICLE GLYCOPROTEIN 2"/>
    <property type="match status" value="1"/>
</dbReference>
<dbReference type="GO" id="GO:0016020">
    <property type="term" value="C:membrane"/>
    <property type="evidence" value="ECO:0007669"/>
    <property type="project" value="UniProtKB-SubCell"/>
</dbReference>
<feature type="transmembrane region" description="Helical" evidence="6">
    <location>
        <begin position="351"/>
        <end position="373"/>
    </location>
</feature>
<keyword evidence="5 6" id="KW-0472">Membrane</keyword>
<dbReference type="GeneID" id="8238128"/>
<evidence type="ECO:0000313" key="9">
    <source>
        <dbReference type="EnsemblMetazoa" id="PHUM103450-PA"/>
    </source>
</evidence>
<dbReference type="AlphaFoldDB" id="E0VD11"/>
<feature type="transmembrane region" description="Helical" evidence="6">
    <location>
        <begin position="45"/>
        <end position="62"/>
    </location>
</feature>
<proteinExistence type="predicted"/>
<comment type="subcellular location">
    <subcellularLocation>
        <location evidence="1">Membrane</location>
        <topology evidence="1">Multi-pass membrane protein</topology>
    </subcellularLocation>
</comment>
<gene>
    <name evidence="9" type="primary">8238128</name>
    <name evidence="8" type="ORF">Phum_PHUM103450</name>
</gene>
<reference evidence="8" key="1">
    <citation type="submission" date="2007-04" db="EMBL/GenBank/DDBJ databases">
        <title>Annotation of Pediculus humanus corporis strain USDA.</title>
        <authorList>
            <person name="Kirkness E."/>
            <person name="Hannick L."/>
            <person name="Hass B."/>
            <person name="Bruggner R."/>
            <person name="Lawson D."/>
            <person name="Bidwell S."/>
            <person name="Joardar V."/>
            <person name="Caler E."/>
            <person name="Walenz B."/>
            <person name="Inman J."/>
            <person name="Schobel S."/>
            <person name="Galinsky K."/>
            <person name="Amedeo P."/>
            <person name="Strausberg R."/>
        </authorList>
    </citation>
    <scope>NUCLEOTIDE SEQUENCE</scope>
    <source>
        <strain evidence="8">USDA</strain>
    </source>
</reference>
<dbReference type="CTD" id="8238128"/>
<dbReference type="eggNOG" id="KOG0255">
    <property type="taxonomic scope" value="Eukaryota"/>
</dbReference>
<evidence type="ECO:0000256" key="3">
    <source>
        <dbReference type="ARBA" id="ARBA00022692"/>
    </source>
</evidence>
<evidence type="ECO:0000313" key="10">
    <source>
        <dbReference type="Proteomes" id="UP000009046"/>
    </source>
</evidence>
<name>E0VD11_PEDHC</name>
<evidence type="ECO:0000256" key="2">
    <source>
        <dbReference type="ARBA" id="ARBA00022448"/>
    </source>
</evidence>
<reference evidence="8" key="2">
    <citation type="submission" date="2007-04" db="EMBL/GenBank/DDBJ databases">
        <title>The genome of the human body louse.</title>
        <authorList>
            <consortium name="The Human Body Louse Genome Consortium"/>
            <person name="Kirkness E."/>
            <person name="Walenz B."/>
            <person name="Hass B."/>
            <person name="Bruggner R."/>
            <person name="Strausberg R."/>
        </authorList>
    </citation>
    <scope>NUCLEOTIDE SEQUENCE</scope>
    <source>
        <strain evidence="8">USDA</strain>
    </source>
</reference>
<dbReference type="OMA" id="VDIFPTH"/>
<protein>
    <submittedName>
        <fullName evidence="8 9">Synaptic vesicle protein, putative</fullName>
    </submittedName>
</protein>
<dbReference type="GO" id="GO:0022857">
    <property type="term" value="F:transmembrane transporter activity"/>
    <property type="evidence" value="ECO:0007669"/>
    <property type="project" value="InterPro"/>
</dbReference>
<dbReference type="SUPFAM" id="SSF103473">
    <property type="entry name" value="MFS general substrate transporter"/>
    <property type="match status" value="1"/>
</dbReference>
<evidence type="ECO:0000259" key="7">
    <source>
        <dbReference type="PROSITE" id="PS50850"/>
    </source>
</evidence>
<dbReference type="EMBL" id="AAZO01001233">
    <property type="status" value="NOT_ANNOTATED_CDS"/>
    <property type="molecule type" value="Genomic_DNA"/>
</dbReference>
<reference evidence="9" key="3">
    <citation type="submission" date="2020-05" db="UniProtKB">
        <authorList>
            <consortium name="EnsemblMetazoa"/>
        </authorList>
    </citation>
    <scope>IDENTIFICATION</scope>
    <source>
        <strain evidence="9">USDA</strain>
    </source>
</reference>
<dbReference type="STRING" id="121224.E0VD11"/>
<sequence>MPSAECDLKMTSNEKGLLNAVFLAGGLASAFFWGILADLVGRKKILVFCLISDAIVTILSSFSQNFLLFSIFRFLNGFLIGAPGSIVVAYLGEFLANKHRPPSLCAMGFFWTVSWMILPAAALGIMPITWSYRTEGFIYNSWRIYVAIFSIPTLICGIILAIFFPESPKFLFSQGKEAETINVLTHMYKMTYGDKYGNYPVKSIMAEETETPTQPMFKDSDINIRPTKESNVLLYQVLKQVWSQIVYLFSHPVIYSTALASSLLFSNMFGYYGLGLWLPKLFNRFEDYYKTSNVSATVCEITHMKMETSPNIPLNSFKSDNNNNNNNNTLNYSLPLNLDDECSTYEISSSVFINTFIIGASCLIGNILSAILAKRVGLKILTIVTAIISGLSAIAIYFLRTPNQNLLISCIFLTFVGTGNMVITSVIVDLFTTKVRALAVCTAVFAGRLGAVASNLTLGYVLDISCEVPIFLMGFVILSGAILGFFLPKDRQINSIDKDSDT</sequence>
<feature type="transmembrane region" description="Helical" evidence="6">
    <location>
        <begin position="74"/>
        <end position="96"/>
    </location>
</feature>
<dbReference type="PROSITE" id="PS50850">
    <property type="entry name" value="MFS"/>
    <property type="match status" value="1"/>
</dbReference>
<dbReference type="EnsemblMetazoa" id="PHUM103450-RA">
    <property type="protein sequence ID" value="PHUM103450-PA"/>
    <property type="gene ID" value="PHUM103450"/>
</dbReference>
<dbReference type="InParanoid" id="E0VD11"/>
<keyword evidence="4 6" id="KW-1133">Transmembrane helix</keyword>
<evidence type="ECO:0000256" key="5">
    <source>
        <dbReference type="ARBA" id="ARBA00023136"/>
    </source>
</evidence>
<dbReference type="RefSeq" id="XP_002424005.1">
    <property type="nucleotide sequence ID" value="XM_002423960.1"/>
</dbReference>
<feature type="transmembrane region" description="Helical" evidence="6">
    <location>
        <begin position="406"/>
        <end position="431"/>
    </location>
</feature>
<dbReference type="Pfam" id="PF07690">
    <property type="entry name" value="MFS_1"/>
    <property type="match status" value="2"/>
</dbReference>
<evidence type="ECO:0000256" key="6">
    <source>
        <dbReference type="SAM" id="Phobius"/>
    </source>
</evidence>
<evidence type="ECO:0000256" key="1">
    <source>
        <dbReference type="ARBA" id="ARBA00004141"/>
    </source>
</evidence>
<dbReference type="Proteomes" id="UP000009046">
    <property type="component" value="Unassembled WGS sequence"/>
</dbReference>
<feature type="transmembrane region" description="Helical" evidence="6">
    <location>
        <begin position="380"/>
        <end position="400"/>
    </location>
</feature>
<dbReference type="EMBL" id="DS235070">
    <property type="protein sequence ID" value="EEB11267.1"/>
    <property type="molecule type" value="Genomic_DNA"/>
</dbReference>
<dbReference type="Gene3D" id="1.20.1250.20">
    <property type="entry name" value="MFS general substrate transporter like domains"/>
    <property type="match status" value="1"/>
</dbReference>
<evidence type="ECO:0000256" key="4">
    <source>
        <dbReference type="ARBA" id="ARBA00022989"/>
    </source>
</evidence>
<accession>E0VD11</accession>
<feature type="domain" description="Major facilitator superfamily (MFS) profile" evidence="7">
    <location>
        <begin position="1"/>
        <end position="492"/>
    </location>
</feature>
<feature type="transmembrane region" description="Helical" evidence="6">
    <location>
        <begin position="468"/>
        <end position="488"/>
    </location>
</feature>
<dbReference type="KEGG" id="phu:Phum_PHUM103450"/>
<dbReference type="HOGENOM" id="CLU_001265_46_15_1"/>
<evidence type="ECO:0000313" key="8">
    <source>
        <dbReference type="EMBL" id="EEB11267.1"/>
    </source>
</evidence>
<dbReference type="OrthoDB" id="3936150at2759"/>
<keyword evidence="2" id="KW-0813">Transport</keyword>